<name>A0A0N9SSH8_9CAUD</name>
<keyword evidence="2" id="KW-1185">Reference proteome</keyword>
<gene>
    <name evidence="1" type="ORF">POR1_56</name>
</gene>
<reference evidence="1 2" key="1">
    <citation type="journal article" date="2016" name="Genome Announc.">
        <title>Genome Sequences of Pseudomonas oryzihabitans Phage POR1 and Pseudomonas aeruginosa Phage PAE1.</title>
        <authorList>
            <person name="Dyson Z.A."/>
            <person name="Seviour R.J."/>
            <person name="Tucci J."/>
            <person name="Petrovski S."/>
        </authorList>
    </citation>
    <scope>NUCLEOTIDE SEQUENCE [LARGE SCALE GENOMIC DNA]</scope>
</reference>
<dbReference type="Proteomes" id="UP000225954">
    <property type="component" value="Segment"/>
</dbReference>
<evidence type="ECO:0000313" key="1">
    <source>
        <dbReference type="EMBL" id="ALH46261.1"/>
    </source>
</evidence>
<protein>
    <submittedName>
        <fullName evidence="1">Uncharacterized protein</fullName>
    </submittedName>
</protein>
<proteinExistence type="predicted"/>
<dbReference type="EMBL" id="KT716399">
    <property type="protein sequence ID" value="ALH46261.1"/>
    <property type="molecule type" value="Genomic_DNA"/>
</dbReference>
<organism evidence="1 2">
    <name type="scientific">Pseudomonas phage POR1</name>
    <dbReference type="NCBI Taxonomy" id="1718594"/>
    <lineage>
        <taxon>Viruses</taxon>
        <taxon>Duplodnaviria</taxon>
        <taxon>Heunggongvirae</taxon>
        <taxon>Uroviricota</taxon>
        <taxon>Caudoviricetes</taxon>
        <taxon>Porunavirus</taxon>
        <taxon>Porunavirus POR1</taxon>
    </lineage>
</organism>
<evidence type="ECO:0000313" key="2">
    <source>
        <dbReference type="Proteomes" id="UP000225954"/>
    </source>
</evidence>
<sequence>MAYYVEAEKLPRMSWPHSEIEKGRAFVVYDVRRFKSVRVATSLYATRHNQKWTCNMLASGELEVRRLK</sequence>
<accession>A0A0N9SSH8</accession>